<keyword evidence="2" id="KW-0238">DNA-binding</keyword>
<evidence type="ECO:0000256" key="3">
    <source>
        <dbReference type="ARBA" id="ARBA00023163"/>
    </source>
</evidence>
<dbReference type="Gene3D" id="1.10.10.10">
    <property type="entry name" value="Winged helix-like DNA-binding domain superfamily/Winged helix DNA-binding domain"/>
    <property type="match status" value="1"/>
</dbReference>
<dbReference type="PANTHER" id="PTHR44688">
    <property type="entry name" value="DNA-BINDING TRANSCRIPTIONAL ACTIVATOR DEVR_DOSR"/>
    <property type="match status" value="1"/>
</dbReference>
<feature type="domain" description="HTH luxR-type" evidence="5">
    <location>
        <begin position="67"/>
        <end position="134"/>
    </location>
</feature>
<dbReference type="InterPro" id="IPR000792">
    <property type="entry name" value="Tscrpt_reg_LuxR_C"/>
</dbReference>
<dbReference type="InterPro" id="IPR036388">
    <property type="entry name" value="WH-like_DNA-bd_sf"/>
</dbReference>
<evidence type="ECO:0000313" key="6">
    <source>
        <dbReference type="EMBL" id="MBC2776529.1"/>
    </source>
</evidence>
<dbReference type="InterPro" id="IPR016032">
    <property type="entry name" value="Sig_transdc_resp-reg_C-effctor"/>
</dbReference>
<reference evidence="6 7" key="1">
    <citation type="submission" date="2020-08" db="EMBL/GenBank/DDBJ databases">
        <title>Draft genome sequence of Parasphingopyxis sp. GrpM-11.</title>
        <authorList>
            <person name="Oh J."/>
            <person name="Roh D.-H."/>
        </authorList>
    </citation>
    <scope>NUCLEOTIDE SEQUENCE [LARGE SCALE GENOMIC DNA]</scope>
    <source>
        <strain evidence="6 7">GrpM-11</strain>
    </source>
</reference>
<keyword evidence="1" id="KW-0805">Transcription regulation</keyword>
<evidence type="ECO:0000256" key="4">
    <source>
        <dbReference type="SAM" id="Phobius"/>
    </source>
</evidence>
<keyword evidence="3" id="KW-0804">Transcription</keyword>
<accession>A0A842HW80</accession>
<dbReference type="PRINTS" id="PR00038">
    <property type="entry name" value="HTHLUXR"/>
</dbReference>
<proteinExistence type="predicted"/>
<keyword evidence="4" id="KW-1133">Transmembrane helix</keyword>
<dbReference type="GO" id="GO:0006355">
    <property type="term" value="P:regulation of DNA-templated transcription"/>
    <property type="evidence" value="ECO:0007669"/>
    <property type="project" value="InterPro"/>
</dbReference>
<dbReference type="SUPFAM" id="SSF46894">
    <property type="entry name" value="C-terminal effector domain of the bipartite response regulators"/>
    <property type="match status" value="1"/>
</dbReference>
<dbReference type="Proteomes" id="UP000564378">
    <property type="component" value="Unassembled WGS sequence"/>
</dbReference>
<sequence length="137" mass="14953">MVRTMLIYALALALAASALQWIEYKYLTRAFSGELYIVLIAIGFAALGMWAGNRLTRKTAPPPFAINEAALDALGISPRECEVLSQLSAGLSNKEIARALGISPNTVKTHVARLFEKLSVERRTQAIRKARSLALIP</sequence>
<evidence type="ECO:0000313" key="7">
    <source>
        <dbReference type="Proteomes" id="UP000564378"/>
    </source>
</evidence>
<gene>
    <name evidence="6" type="ORF">H6P80_02725</name>
</gene>
<dbReference type="PROSITE" id="PS00622">
    <property type="entry name" value="HTH_LUXR_1"/>
    <property type="match status" value="1"/>
</dbReference>
<keyword evidence="4" id="KW-0812">Transmembrane</keyword>
<dbReference type="RefSeq" id="WP_185799801.1">
    <property type="nucleotide sequence ID" value="NZ_JACJVJ010000001.1"/>
</dbReference>
<dbReference type="SMART" id="SM00421">
    <property type="entry name" value="HTH_LUXR"/>
    <property type="match status" value="1"/>
</dbReference>
<dbReference type="AlphaFoldDB" id="A0A842HW80"/>
<dbReference type="PANTHER" id="PTHR44688:SF16">
    <property type="entry name" value="DNA-BINDING TRANSCRIPTIONAL ACTIVATOR DEVR_DOSR"/>
    <property type="match status" value="1"/>
</dbReference>
<comment type="caution">
    <text evidence="6">The sequence shown here is derived from an EMBL/GenBank/DDBJ whole genome shotgun (WGS) entry which is preliminary data.</text>
</comment>
<organism evidence="6 7">
    <name type="scientific">Parasphingopyxis marina</name>
    <dbReference type="NCBI Taxonomy" id="2761622"/>
    <lineage>
        <taxon>Bacteria</taxon>
        <taxon>Pseudomonadati</taxon>
        <taxon>Pseudomonadota</taxon>
        <taxon>Alphaproteobacteria</taxon>
        <taxon>Sphingomonadales</taxon>
        <taxon>Sphingomonadaceae</taxon>
        <taxon>Parasphingopyxis</taxon>
    </lineage>
</organism>
<evidence type="ECO:0000259" key="5">
    <source>
        <dbReference type="PROSITE" id="PS50043"/>
    </source>
</evidence>
<keyword evidence="4" id="KW-0472">Membrane</keyword>
<keyword evidence="7" id="KW-1185">Reference proteome</keyword>
<name>A0A842HW80_9SPHN</name>
<evidence type="ECO:0000256" key="1">
    <source>
        <dbReference type="ARBA" id="ARBA00023015"/>
    </source>
</evidence>
<dbReference type="PROSITE" id="PS50043">
    <property type="entry name" value="HTH_LUXR_2"/>
    <property type="match status" value="1"/>
</dbReference>
<dbReference type="CDD" id="cd06170">
    <property type="entry name" value="LuxR_C_like"/>
    <property type="match status" value="1"/>
</dbReference>
<dbReference type="EMBL" id="JACJVJ010000001">
    <property type="protein sequence ID" value="MBC2776529.1"/>
    <property type="molecule type" value="Genomic_DNA"/>
</dbReference>
<dbReference type="GO" id="GO:0003677">
    <property type="term" value="F:DNA binding"/>
    <property type="evidence" value="ECO:0007669"/>
    <property type="project" value="UniProtKB-KW"/>
</dbReference>
<evidence type="ECO:0000256" key="2">
    <source>
        <dbReference type="ARBA" id="ARBA00023125"/>
    </source>
</evidence>
<protein>
    <submittedName>
        <fullName evidence="6">Response regulator transcription factor</fullName>
    </submittedName>
</protein>
<feature type="transmembrane region" description="Helical" evidence="4">
    <location>
        <begin position="34"/>
        <end position="52"/>
    </location>
</feature>
<dbReference type="Pfam" id="PF00196">
    <property type="entry name" value="GerE"/>
    <property type="match status" value="1"/>
</dbReference>